<organism evidence="4 5">
    <name type="scientific">Neokomagataea anthophila</name>
    <dbReference type="NCBI Taxonomy" id="2826925"/>
    <lineage>
        <taxon>Bacteria</taxon>
        <taxon>Pseudomonadati</taxon>
        <taxon>Pseudomonadota</taxon>
        <taxon>Alphaproteobacteria</taxon>
        <taxon>Acetobacterales</taxon>
        <taxon>Acetobacteraceae</taxon>
        <taxon>Neokomagataea</taxon>
    </lineage>
</organism>
<keyword evidence="2 4" id="KW-0456">Lyase</keyword>
<proteinExistence type="inferred from homology"/>
<evidence type="ECO:0000256" key="2">
    <source>
        <dbReference type="ARBA" id="ARBA00023239"/>
    </source>
</evidence>
<dbReference type="InterPro" id="IPR000581">
    <property type="entry name" value="ILV_EDD_N"/>
</dbReference>
<comment type="caution">
    <text evidence="4">The sequence shown here is derived from an EMBL/GenBank/DDBJ whole genome shotgun (WGS) entry which is preliminary data.</text>
</comment>
<dbReference type="Pfam" id="PF00920">
    <property type="entry name" value="ILVD_EDD_N"/>
    <property type="match status" value="1"/>
</dbReference>
<evidence type="ECO:0000313" key="5">
    <source>
        <dbReference type="Proteomes" id="UP000677812"/>
    </source>
</evidence>
<reference evidence="4 5" key="1">
    <citation type="submission" date="2021-04" db="EMBL/GenBank/DDBJ databases">
        <title>The complete genome sequence of Neokomagataea sp. TBRC 2177.</title>
        <authorList>
            <person name="Charoenyingcharoen P."/>
            <person name="Yukphan P."/>
        </authorList>
    </citation>
    <scope>NUCLEOTIDE SEQUENCE [LARGE SCALE GENOMIC DNA]</scope>
    <source>
        <strain evidence="4 5">TBRC 2177</strain>
    </source>
</reference>
<gene>
    <name evidence="4" type="ORF">KB213_12745</name>
</gene>
<accession>A0ABS5EAG1</accession>
<dbReference type="RefSeq" id="WP_211683641.1">
    <property type="nucleotide sequence ID" value="NZ_JAGRQH010000306.1"/>
</dbReference>
<name>A0ABS5EAG1_9PROT</name>
<feature type="non-terminal residue" evidence="4">
    <location>
        <position position="1"/>
    </location>
</feature>
<evidence type="ECO:0000259" key="3">
    <source>
        <dbReference type="Pfam" id="PF00920"/>
    </source>
</evidence>
<dbReference type="SUPFAM" id="SSF143975">
    <property type="entry name" value="IlvD/EDD N-terminal domain-like"/>
    <property type="match status" value="1"/>
</dbReference>
<keyword evidence="5" id="KW-1185">Reference proteome</keyword>
<dbReference type="Proteomes" id="UP000677812">
    <property type="component" value="Unassembled WGS sequence"/>
</dbReference>
<dbReference type="EC" id="4.2.1.9" evidence="4"/>
<comment type="similarity">
    <text evidence="1">Belongs to the IlvD/Edd family.</text>
</comment>
<evidence type="ECO:0000313" key="4">
    <source>
        <dbReference type="EMBL" id="MBR0560900.1"/>
    </source>
</evidence>
<dbReference type="GO" id="GO:0004160">
    <property type="term" value="F:dihydroxy-acid dehydratase activity"/>
    <property type="evidence" value="ECO:0007669"/>
    <property type="project" value="UniProtKB-EC"/>
</dbReference>
<evidence type="ECO:0000256" key="1">
    <source>
        <dbReference type="ARBA" id="ARBA00006486"/>
    </source>
</evidence>
<feature type="non-terminal residue" evidence="4">
    <location>
        <position position="69"/>
    </location>
</feature>
<protein>
    <submittedName>
        <fullName evidence="4">Dihydroxy-acid dehydratase</fullName>
        <ecNumber evidence="4">4.2.1.9</ecNumber>
    </submittedName>
</protein>
<sequence>NTNQMIVEIMGLMMPDSAYINPHTKLRQAMTSASIHRLSEISMNGNDSRPLAECFDERALLNAAVGLLA</sequence>
<dbReference type="EMBL" id="JAGRQH010000306">
    <property type="protein sequence ID" value="MBR0560900.1"/>
    <property type="molecule type" value="Genomic_DNA"/>
</dbReference>
<dbReference type="InterPro" id="IPR037237">
    <property type="entry name" value="IlvD/EDD_N"/>
</dbReference>
<feature type="domain" description="Dihydroxy-acid/6-phosphogluconate dehydratase N-terminal" evidence="3">
    <location>
        <begin position="1"/>
        <end position="69"/>
    </location>
</feature>